<evidence type="ECO:0000313" key="2">
    <source>
        <dbReference type="EMBL" id="RWR90882.1"/>
    </source>
</evidence>
<proteinExistence type="predicted"/>
<gene>
    <name evidence="2" type="ORF">CKAN_02001000</name>
</gene>
<feature type="domain" description="Protein kinase" evidence="1">
    <location>
        <begin position="1"/>
        <end position="122"/>
    </location>
</feature>
<organism evidence="2 3">
    <name type="scientific">Cinnamomum micranthum f. kanehirae</name>
    <dbReference type="NCBI Taxonomy" id="337451"/>
    <lineage>
        <taxon>Eukaryota</taxon>
        <taxon>Viridiplantae</taxon>
        <taxon>Streptophyta</taxon>
        <taxon>Embryophyta</taxon>
        <taxon>Tracheophyta</taxon>
        <taxon>Spermatophyta</taxon>
        <taxon>Magnoliopsida</taxon>
        <taxon>Magnoliidae</taxon>
        <taxon>Laurales</taxon>
        <taxon>Lauraceae</taxon>
        <taxon>Cinnamomum</taxon>
    </lineage>
</organism>
<sequence length="163" mass="17892">MKSSGYMAPEYVIHGQFSVKLDVFSFGVLLLEIISGQKNAYESDRGGDILSYIWKAWNDGIAFEVIDSTISAHCSRSEAVRCIQIGLLCVQEDATSRPIMSSVVLMLTNLSFTLPAPSAPFFVTSTMEPALQSASQENRLDPSPSRLPLRSINDASLTELDLR</sequence>
<reference evidence="2 3" key="1">
    <citation type="journal article" date="2019" name="Nat. Plants">
        <title>Stout camphor tree genome fills gaps in understanding of flowering plant genome evolution.</title>
        <authorList>
            <person name="Chaw S.M."/>
            <person name="Liu Y.C."/>
            <person name="Wu Y.W."/>
            <person name="Wang H.Y."/>
            <person name="Lin C.I."/>
            <person name="Wu C.S."/>
            <person name="Ke H.M."/>
            <person name="Chang L.Y."/>
            <person name="Hsu C.Y."/>
            <person name="Yang H.T."/>
            <person name="Sudianto E."/>
            <person name="Hsu M.H."/>
            <person name="Wu K.P."/>
            <person name="Wang L.N."/>
            <person name="Leebens-Mack J.H."/>
            <person name="Tsai I.J."/>
        </authorList>
    </citation>
    <scope>NUCLEOTIDE SEQUENCE [LARGE SCALE GENOMIC DNA]</scope>
    <source>
        <strain evidence="3">cv. Chaw 1501</strain>
        <tissue evidence="2">Young leaves</tissue>
    </source>
</reference>
<dbReference type="Proteomes" id="UP000283530">
    <property type="component" value="Unassembled WGS sequence"/>
</dbReference>
<dbReference type="AlphaFoldDB" id="A0A443PJF4"/>
<dbReference type="PANTHER" id="PTHR27006">
    <property type="entry name" value="PROMASTIGOTE SURFACE ANTIGEN PROTEIN PSA"/>
    <property type="match status" value="1"/>
</dbReference>
<keyword evidence="3" id="KW-1185">Reference proteome</keyword>
<protein>
    <submittedName>
        <fullName evidence="2">Cysteine-rich receptor-like protein kinase 10 isoform X2</fullName>
    </submittedName>
</protein>
<dbReference type="InterPro" id="IPR011009">
    <property type="entry name" value="Kinase-like_dom_sf"/>
</dbReference>
<dbReference type="GO" id="GO:0005524">
    <property type="term" value="F:ATP binding"/>
    <property type="evidence" value="ECO:0007669"/>
    <property type="project" value="InterPro"/>
</dbReference>
<dbReference type="Pfam" id="PF07714">
    <property type="entry name" value="PK_Tyr_Ser-Thr"/>
    <property type="match status" value="1"/>
</dbReference>
<dbReference type="PROSITE" id="PS50011">
    <property type="entry name" value="PROTEIN_KINASE_DOM"/>
    <property type="match status" value="1"/>
</dbReference>
<keyword evidence="2" id="KW-0675">Receptor</keyword>
<evidence type="ECO:0000259" key="1">
    <source>
        <dbReference type="PROSITE" id="PS50011"/>
    </source>
</evidence>
<dbReference type="Gene3D" id="1.10.510.10">
    <property type="entry name" value="Transferase(Phosphotransferase) domain 1"/>
    <property type="match status" value="1"/>
</dbReference>
<keyword evidence="2" id="KW-0418">Kinase</keyword>
<comment type="caution">
    <text evidence="2">The sequence shown here is derived from an EMBL/GenBank/DDBJ whole genome shotgun (WGS) entry which is preliminary data.</text>
</comment>
<accession>A0A443PJF4</accession>
<dbReference type="SUPFAM" id="SSF56112">
    <property type="entry name" value="Protein kinase-like (PK-like)"/>
    <property type="match status" value="1"/>
</dbReference>
<name>A0A443PJF4_9MAGN</name>
<dbReference type="PANTHER" id="PTHR27006:SF606">
    <property type="entry name" value="INTERLEUKIN-1 RECEPTOR-ASSOCIATED KINASE 4"/>
    <property type="match status" value="1"/>
</dbReference>
<dbReference type="InterPro" id="IPR000719">
    <property type="entry name" value="Prot_kinase_dom"/>
</dbReference>
<keyword evidence="2" id="KW-0808">Transferase</keyword>
<dbReference type="OrthoDB" id="999903at2759"/>
<dbReference type="GO" id="GO:0004672">
    <property type="term" value="F:protein kinase activity"/>
    <property type="evidence" value="ECO:0007669"/>
    <property type="project" value="InterPro"/>
</dbReference>
<dbReference type="EMBL" id="QPKB01000008">
    <property type="protein sequence ID" value="RWR90882.1"/>
    <property type="molecule type" value="Genomic_DNA"/>
</dbReference>
<evidence type="ECO:0000313" key="3">
    <source>
        <dbReference type="Proteomes" id="UP000283530"/>
    </source>
</evidence>
<dbReference type="InterPro" id="IPR001245">
    <property type="entry name" value="Ser-Thr/Tyr_kinase_cat_dom"/>
</dbReference>